<dbReference type="Proteomes" id="UP000006263">
    <property type="component" value="Unassembled WGS sequence"/>
</dbReference>
<evidence type="ECO:0000256" key="1">
    <source>
        <dbReference type="SAM" id="Phobius"/>
    </source>
</evidence>
<proteinExistence type="predicted"/>
<name>K6ZQN4_9ALTE</name>
<organism evidence="2 3">
    <name type="scientific">Paraglaciecola mesophila KMM 241</name>
    <dbReference type="NCBI Taxonomy" id="1128912"/>
    <lineage>
        <taxon>Bacteria</taxon>
        <taxon>Pseudomonadati</taxon>
        <taxon>Pseudomonadota</taxon>
        <taxon>Gammaproteobacteria</taxon>
        <taxon>Alteromonadales</taxon>
        <taxon>Alteromonadaceae</taxon>
        <taxon>Paraglaciecola</taxon>
    </lineage>
</organism>
<keyword evidence="1" id="KW-1133">Transmembrane helix</keyword>
<evidence type="ECO:0000313" key="3">
    <source>
        <dbReference type="Proteomes" id="UP000006263"/>
    </source>
</evidence>
<dbReference type="AlphaFoldDB" id="K6ZQN4"/>
<keyword evidence="1" id="KW-0812">Transmembrane</keyword>
<protein>
    <submittedName>
        <fullName evidence="2">Uncharacterized protein</fullName>
    </submittedName>
</protein>
<sequence length="46" mass="5391">MSLFAFPLPLSALFFETSINFLLVAFLLFSPNLRVKQMQPKRYHCI</sequence>
<dbReference type="EMBL" id="BAEP01000064">
    <property type="protein sequence ID" value="GAC25645.1"/>
    <property type="molecule type" value="Genomic_DNA"/>
</dbReference>
<keyword evidence="1" id="KW-0472">Membrane</keyword>
<accession>K6ZQN4</accession>
<gene>
    <name evidence="2" type="ORF">GMES_3368</name>
</gene>
<evidence type="ECO:0000313" key="2">
    <source>
        <dbReference type="EMBL" id="GAC25645.1"/>
    </source>
</evidence>
<comment type="caution">
    <text evidence="2">The sequence shown here is derived from an EMBL/GenBank/DDBJ whole genome shotgun (WGS) entry which is preliminary data.</text>
</comment>
<feature type="transmembrane region" description="Helical" evidence="1">
    <location>
        <begin position="6"/>
        <end position="29"/>
    </location>
</feature>
<reference evidence="2 3" key="1">
    <citation type="journal article" date="2017" name="Antonie Van Leeuwenhoek">
        <title>Rhizobium rhizosphaerae sp. nov., a novel species isolated from rice rhizosphere.</title>
        <authorList>
            <person name="Zhao J.J."/>
            <person name="Zhang J."/>
            <person name="Zhang R.J."/>
            <person name="Zhang C.W."/>
            <person name="Yin H.Q."/>
            <person name="Zhang X.X."/>
        </authorList>
    </citation>
    <scope>NUCLEOTIDE SEQUENCE [LARGE SCALE GENOMIC DNA]</scope>
    <source>
        <strain evidence="2 3">KMM 241</strain>
    </source>
</reference>